<protein>
    <recommendedName>
        <fullName evidence="2">Alpha/beta hydrolase fold-3 domain-containing protein</fullName>
    </recommendedName>
</protein>
<evidence type="ECO:0000256" key="1">
    <source>
        <dbReference type="ARBA" id="ARBA00022801"/>
    </source>
</evidence>
<organism evidence="3 4">
    <name type="scientific">Neoarthrinium moseri</name>
    <dbReference type="NCBI Taxonomy" id="1658444"/>
    <lineage>
        <taxon>Eukaryota</taxon>
        <taxon>Fungi</taxon>
        <taxon>Dikarya</taxon>
        <taxon>Ascomycota</taxon>
        <taxon>Pezizomycotina</taxon>
        <taxon>Sordariomycetes</taxon>
        <taxon>Xylariomycetidae</taxon>
        <taxon>Amphisphaeriales</taxon>
        <taxon>Apiosporaceae</taxon>
        <taxon>Neoarthrinium</taxon>
    </lineage>
</organism>
<dbReference type="EMBL" id="JAFIMR010000048">
    <property type="protein sequence ID" value="KAI1855916.1"/>
    <property type="molecule type" value="Genomic_DNA"/>
</dbReference>
<dbReference type="PANTHER" id="PTHR48081">
    <property type="entry name" value="AB HYDROLASE SUPERFAMILY PROTEIN C4A8.06C"/>
    <property type="match status" value="1"/>
</dbReference>
<evidence type="ECO:0000313" key="3">
    <source>
        <dbReference type="EMBL" id="KAI1855916.1"/>
    </source>
</evidence>
<dbReference type="SUPFAM" id="SSF53474">
    <property type="entry name" value="alpha/beta-Hydrolases"/>
    <property type="match status" value="1"/>
</dbReference>
<keyword evidence="1" id="KW-0378">Hydrolase</keyword>
<sequence>MGASPYEPHRVKPRCGPEKESANVSVLMMEYAESLSPWGWLSVLGQATGITFRLVFKAGRALLTRGTHDLSLHEYIAYVGMRDYQSGLSAVAIQNLLPSTSKTCSRFANKHGIPFEVIQLPDATIANRLGPPSAKNVVIFFHGGGYMAPALSEHASFAFGYGEYSTRDVAVYFLQYDLASEHANHYPRQLQQAVSLLNHLTSSKQIPPGSITLVGDSAGAHLLLSLLLHLKHPNPQVPQVEMNTPLGGAVLVSPWVQLQSSATSLETNKQEDILSAPSLAYWAKNFLGDAVPDAWNSPLTAPLEWWDDLPVKRILVTYGDKELLRDDAEKLCEILREHHAETTALAFPGELHVHMVMNRFLLIRKPCESERAYVKWMRDQIDGAPTSDGPAVVGVADQTV</sequence>
<dbReference type="InterPro" id="IPR029058">
    <property type="entry name" value="AB_hydrolase_fold"/>
</dbReference>
<accession>A0A9P9WBF4</accession>
<keyword evidence="4" id="KW-1185">Reference proteome</keyword>
<dbReference type="AlphaFoldDB" id="A0A9P9WBF4"/>
<reference evidence="3" key="1">
    <citation type="submission" date="2021-03" db="EMBL/GenBank/DDBJ databases">
        <title>Revisited historic fungal species revealed as producer of novel bioactive compounds through whole genome sequencing and comparative genomics.</title>
        <authorList>
            <person name="Vignolle G.A."/>
            <person name="Hochenegger N."/>
            <person name="Mach R.L."/>
            <person name="Mach-Aigner A.R."/>
            <person name="Javad Rahimi M."/>
            <person name="Salim K.A."/>
            <person name="Chan C.M."/>
            <person name="Lim L.B.L."/>
            <person name="Cai F."/>
            <person name="Druzhinina I.S."/>
            <person name="U'Ren J.M."/>
            <person name="Derntl C."/>
        </authorList>
    </citation>
    <scope>NUCLEOTIDE SEQUENCE</scope>
    <source>
        <strain evidence="3">TUCIM 5799</strain>
    </source>
</reference>
<comment type="caution">
    <text evidence="3">The sequence shown here is derived from an EMBL/GenBank/DDBJ whole genome shotgun (WGS) entry which is preliminary data.</text>
</comment>
<feature type="domain" description="Alpha/beta hydrolase fold-3" evidence="2">
    <location>
        <begin position="138"/>
        <end position="354"/>
    </location>
</feature>
<gene>
    <name evidence="3" type="ORF">JX265_011999</name>
</gene>
<name>A0A9P9WBF4_9PEZI</name>
<dbReference type="InterPro" id="IPR013094">
    <property type="entry name" value="AB_hydrolase_3"/>
</dbReference>
<evidence type="ECO:0000259" key="2">
    <source>
        <dbReference type="Pfam" id="PF07859"/>
    </source>
</evidence>
<dbReference type="Gene3D" id="3.40.50.1820">
    <property type="entry name" value="alpha/beta hydrolase"/>
    <property type="match status" value="1"/>
</dbReference>
<evidence type="ECO:0000313" key="4">
    <source>
        <dbReference type="Proteomes" id="UP000829685"/>
    </source>
</evidence>
<dbReference type="Pfam" id="PF07859">
    <property type="entry name" value="Abhydrolase_3"/>
    <property type="match status" value="1"/>
</dbReference>
<dbReference type="GO" id="GO:0016787">
    <property type="term" value="F:hydrolase activity"/>
    <property type="evidence" value="ECO:0007669"/>
    <property type="project" value="UniProtKB-KW"/>
</dbReference>
<dbReference type="InterPro" id="IPR050300">
    <property type="entry name" value="GDXG_lipolytic_enzyme"/>
</dbReference>
<proteinExistence type="predicted"/>
<dbReference type="PANTHER" id="PTHR48081:SF31">
    <property type="entry name" value="STERYL ACETYL HYDROLASE MUG81-RELATED"/>
    <property type="match status" value="1"/>
</dbReference>
<dbReference type="Proteomes" id="UP000829685">
    <property type="component" value="Unassembled WGS sequence"/>
</dbReference>